<name>A0A6G0RXV0_9STRA</name>
<evidence type="ECO:0000313" key="2">
    <source>
        <dbReference type="Proteomes" id="UP000486351"/>
    </source>
</evidence>
<accession>A0A6G0RXV0</accession>
<dbReference type="Proteomes" id="UP000486351">
    <property type="component" value="Unassembled WGS sequence"/>
</dbReference>
<gene>
    <name evidence="1" type="ORF">PF008_g9028</name>
</gene>
<organism evidence="1 2">
    <name type="scientific">Phytophthora fragariae</name>
    <dbReference type="NCBI Taxonomy" id="53985"/>
    <lineage>
        <taxon>Eukaryota</taxon>
        <taxon>Sar</taxon>
        <taxon>Stramenopiles</taxon>
        <taxon>Oomycota</taxon>
        <taxon>Peronosporomycetes</taxon>
        <taxon>Peronosporales</taxon>
        <taxon>Peronosporaceae</taxon>
        <taxon>Phytophthora</taxon>
    </lineage>
</organism>
<protein>
    <submittedName>
        <fullName evidence="1">Uncharacterized protein</fullName>
    </submittedName>
</protein>
<proteinExistence type="predicted"/>
<reference evidence="1 2" key="1">
    <citation type="submission" date="2018-09" db="EMBL/GenBank/DDBJ databases">
        <title>Genomic investigation of the strawberry pathogen Phytophthora fragariae indicates pathogenicity is determined by transcriptional variation in three key races.</title>
        <authorList>
            <person name="Adams T.M."/>
            <person name="Armitage A.D."/>
            <person name="Sobczyk M.K."/>
            <person name="Bates H.J."/>
            <person name="Dunwell J.M."/>
            <person name="Nellist C.F."/>
            <person name="Harrison R.J."/>
        </authorList>
    </citation>
    <scope>NUCLEOTIDE SEQUENCE [LARGE SCALE GENOMIC DNA]</scope>
    <source>
        <strain evidence="1 2">NOV-77</strain>
    </source>
</reference>
<dbReference type="EMBL" id="QXFY01000420">
    <property type="protein sequence ID" value="KAE9344863.1"/>
    <property type="molecule type" value="Genomic_DNA"/>
</dbReference>
<dbReference type="AlphaFoldDB" id="A0A6G0RXV0"/>
<comment type="caution">
    <text evidence="1">The sequence shown here is derived from an EMBL/GenBank/DDBJ whole genome shotgun (WGS) entry which is preliminary data.</text>
</comment>
<sequence>MIRARLGEYLLHARLLMGPELRTQQRVLHPARVCPVRRRVLRVANGGNDARATGSQDGQGLHSGARFDVSEADGAGPARVLDPGVGGACAEAGVDAVQRQEHIVQCWRESREISFISLPIFHISQLICEVEVDAPRSMGSVLLILGQV</sequence>
<evidence type="ECO:0000313" key="1">
    <source>
        <dbReference type="EMBL" id="KAE9344863.1"/>
    </source>
</evidence>